<feature type="transmembrane region" description="Helical" evidence="7">
    <location>
        <begin position="425"/>
        <end position="449"/>
    </location>
</feature>
<keyword evidence="11" id="KW-1185">Reference proteome</keyword>
<keyword evidence="4 7" id="KW-1133">Transmembrane helix</keyword>
<feature type="transmembrane region" description="Helical" evidence="7">
    <location>
        <begin position="254"/>
        <end position="277"/>
    </location>
</feature>
<evidence type="ECO:0000313" key="10">
    <source>
        <dbReference type="EMBL" id="MDA0637709.1"/>
    </source>
</evidence>
<feature type="transmembrane region" description="Helical" evidence="7">
    <location>
        <begin position="699"/>
        <end position="723"/>
    </location>
</feature>
<dbReference type="InterPro" id="IPR050250">
    <property type="entry name" value="Macrolide_Exporter_MacB"/>
</dbReference>
<dbReference type="RefSeq" id="WP_270158606.1">
    <property type="nucleotide sequence ID" value="NZ_JAPNNL010000173.1"/>
</dbReference>
<reference evidence="10" key="1">
    <citation type="submission" date="2022-11" db="EMBL/GenBank/DDBJ databases">
        <title>Nonomuraea corallina sp. nov., a new species of the genus Nonomuraea isolated from sea side sediment in Thai sea.</title>
        <authorList>
            <person name="Ngamcharungchit C."/>
            <person name="Matsumoto A."/>
            <person name="Suriyachadkun C."/>
            <person name="Panbangred W."/>
            <person name="Inahashi Y."/>
            <person name="Intra B."/>
        </authorList>
    </citation>
    <scope>NUCLEOTIDE SEQUENCE</scope>
    <source>
        <strain evidence="10">MCN248</strain>
    </source>
</reference>
<evidence type="ECO:0000256" key="7">
    <source>
        <dbReference type="SAM" id="Phobius"/>
    </source>
</evidence>
<feature type="transmembrane region" description="Helical" evidence="7">
    <location>
        <begin position="789"/>
        <end position="811"/>
    </location>
</feature>
<dbReference type="Pfam" id="PF02687">
    <property type="entry name" value="FtsX"/>
    <property type="match status" value="2"/>
</dbReference>
<evidence type="ECO:0000256" key="6">
    <source>
        <dbReference type="ARBA" id="ARBA00038076"/>
    </source>
</evidence>
<feature type="domain" description="MacB-like periplasmic core" evidence="9">
    <location>
        <begin position="17"/>
        <end position="221"/>
    </location>
</feature>
<feature type="domain" description="ABC3 transporter permease C-terminal" evidence="8">
    <location>
        <begin position="256"/>
        <end position="376"/>
    </location>
</feature>
<dbReference type="EMBL" id="JAPNNL010000173">
    <property type="protein sequence ID" value="MDA0637709.1"/>
    <property type="molecule type" value="Genomic_DNA"/>
</dbReference>
<accession>A0ABT4SKK7</accession>
<evidence type="ECO:0000259" key="8">
    <source>
        <dbReference type="Pfam" id="PF02687"/>
    </source>
</evidence>
<dbReference type="Pfam" id="PF12704">
    <property type="entry name" value="MacB_PCD"/>
    <property type="match status" value="2"/>
</dbReference>
<sequence>MLRAARAGLRAHRFRLLLTSLSILLGVAFIAGTFVLNDTIQAGFAERVTADAGKVAVAVLPKDPGKRIRPEVLARVREVPGVREAQGLVRASAPLLGRDGRAVGDVPTTAVSIISGALDRTSIVSGTGPGSDDHAAVLDENTARAEGFKVGDTVRVLDDRGQAHAFKLVGLLDPGVDQELAYTGAVGFTPATARRMTGVADFAEIDVAGDDPAALKRAVAAAAGGGHRVLTGEELAADLAWRAGLELRALTVGLLMFGLVSMFVAGLVIYNTFAILVAQRTREMALLRCVGATRGQVFGSILIESAVVALVASVTGLAAGYGLGALTLAVLDALDAPLPTEAALALSPATIAVGLGVGLAVTVGAAVPPARTATRVAPVAALRTQVEEQPFRTGGLRVVLAALFLVTGLGTAAAGALVLPPGEQVSLFAVMGGGVLTFLGVLILGPVLVRPLSRVLGEVPARLFGVPGRLAVDNAGRNPGRTATTTVALTIGVTLMTLISVVAASSRATVTEKLDEQFPVDYLLVPQERERGIPRSVGEELKDRPELAAVLRVRDTAATVGEVEVRIGTYEGPISPKLVAGALPEPVAGQVAVAEKAAADLRVGVGDTVRVSTASGAAPLTVVAVVDDESPLPTLAVAPGQFAELFGDVPDSRVLIRIADGVAPERARAVVEAATAAHPTVQVQSSTEVRGELDETLDMLLMIVAGLLGLSILISLLGIANTLSLSVHERTRESALLRALGLTRAQLRRMLSIEALVLGLIGAVVGVALGLVFGWAASRAMLPGAVFAVTPWQIGLFVALSGVAGVVAAILPGRRAARASIVGSLGTG</sequence>
<dbReference type="InterPro" id="IPR003838">
    <property type="entry name" value="ABC3_permease_C"/>
</dbReference>
<comment type="subcellular location">
    <subcellularLocation>
        <location evidence="1">Cell membrane</location>
        <topology evidence="1">Multi-pass membrane protein</topology>
    </subcellularLocation>
</comment>
<feature type="domain" description="ABC3 transporter permease C-terminal" evidence="8">
    <location>
        <begin position="707"/>
        <end position="820"/>
    </location>
</feature>
<feature type="transmembrane region" description="Helical" evidence="7">
    <location>
        <begin position="343"/>
        <end position="367"/>
    </location>
</feature>
<feature type="transmembrane region" description="Helical" evidence="7">
    <location>
        <begin position="297"/>
        <end position="323"/>
    </location>
</feature>
<dbReference type="PANTHER" id="PTHR30572:SF4">
    <property type="entry name" value="ABC TRANSPORTER PERMEASE YTRF"/>
    <property type="match status" value="1"/>
</dbReference>
<feature type="transmembrane region" description="Helical" evidence="7">
    <location>
        <begin position="487"/>
        <end position="505"/>
    </location>
</feature>
<keyword evidence="2" id="KW-1003">Cell membrane</keyword>
<comment type="similarity">
    <text evidence="6">Belongs to the ABC-4 integral membrane protein family.</text>
</comment>
<evidence type="ECO:0000256" key="3">
    <source>
        <dbReference type="ARBA" id="ARBA00022692"/>
    </source>
</evidence>
<feature type="transmembrane region" description="Helical" evidence="7">
    <location>
        <begin position="398"/>
        <end position="419"/>
    </location>
</feature>
<evidence type="ECO:0000256" key="5">
    <source>
        <dbReference type="ARBA" id="ARBA00023136"/>
    </source>
</evidence>
<gene>
    <name evidence="10" type="ORF">OUY22_30240</name>
</gene>
<protein>
    <submittedName>
        <fullName evidence="10">FtsX-like permease family protein</fullName>
    </submittedName>
</protein>
<feature type="domain" description="MacB-like periplasmic core" evidence="9">
    <location>
        <begin position="482"/>
        <end position="673"/>
    </location>
</feature>
<evidence type="ECO:0000256" key="1">
    <source>
        <dbReference type="ARBA" id="ARBA00004651"/>
    </source>
</evidence>
<organism evidence="10 11">
    <name type="scientific">Nonomuraea corallina</name>
    <dbReference type="NCBI Taxonomy" id="2989783"/>
    <lineage>
        <taxon>Bacteria</taxon>
        <taxon>Bacillati</taxon>
        <taxon>Actinomycetota</taxon>
        <taxon>Actinomycetes</taxon>
        <taxon>Streptosporangiales</taxon>
        <taxon>Streptosporangiaceae</taxon>
        <taxon>Nonomuraea</taxon>
    </lineage>
</organism>
<feature type="transmembrane region" description="Helical" evidence="7">
    <location>
        <begin position="755"/>
        <end position="777"/>
    </location>
</feature>
<keyword evidence="5 7" id="KW-0472">Membrane</keyword>
<comment type="caution">
    <text evidence="10">The sequence shown here is derived from an EMBL/GenBank/DDBJ whole genome shotgun (WGS) entry which is preliminary data.</text>
</comment>
<evidence type="ECO:0000259" key="9">
    <source>
        <dbReference type="Pfam" id="PF12704"/>
    </source>
</evidence>
<evidence type="ECO:0000313" key="11">
    <source>
        <dbReference type="Proteomes" id="UP001144036"/>
    </source>
</evidence>
<dbReference type="PANTHER" id="PTHR30572">
    <property type="entry name" value="MEMBRANE COMPONENT OF TRANSPORTER-RELATED"/>
    <property type="match status" value="1"/>
</dbReference>
<name>A0ABT4SKK7_9ACTN</name>
<dbReference type="Proteomes" id="UP001144036">
    <property type="component" value="Unassembled WGS sequence"/>
</dbReference>
<dbReference type="InterPro" id="IPR025857">
    <property type="entry name" value="MacB_PCD"/>
</dbReference>
<keyword evidence="3 7" id="KW-0812">Transmembrane</keyword>
<proteinExistence type="inferred from homology"/>
<evidence type="ECO:0000256" key="2">
    <source>
        <dbReference type="ARBA" id="ARBA00022475"/>
    </source>
</evidence>
<evidence type="ECO:0000256" key="4">
    <source>
        <dbReference type="ARBA" id="ARBA00022989"/>
    </source>
</evidence>